<dbReference type="eggNOG" id="COG0491">
    <property type="taxonomic scope" value="Bacteria"/>
</dbReference>
<dbReference type="OrthoDB" id="2971563at2"/>
<dbReference type="Gene3D" id="3.60.15.10">
    <property type="entry name" value="Ribonuclease Z/Hydroxyacylglutathione hydrolase-like"/>
    <property type="match status" value="1"/>
</dbReference>
<dbReference type="STRING" id="1449351.RISW2_12680"/>
<gene>
    <name evidence="3" type="ORF">RISW2_12680</name>
</gene>
<keyword evidence="4" id="KW-1185">Reference proteome</keyword>
<dbReference type="PANTHER" id="PTHR42951">
    <property type="entry name" value="METALLO-BETA-LACTAMASE DOMAIN-CONTAINING"/>
    <property type="match status" value="1"/>
</dbReference>
<evidence type="ECO:0000313" key="3">
    <source>
        <dbReference type="EMBL" id="ETX30516.1"/>
    </source>
</evidence>
<dbReference type="Gene3D" id="1.10.10.10">
    <property type="entry name" value="Winged helix-like DNA-binding domain superfamily/Winged helix DNA-binding domain"/>
    <property type="match status" value="1"/>
</dbReference>
<dbReference type="SMART" id="SM00849">
    <property type="entry name" value="Lactamase_B"/>
    <property type="match status" value="1"/>
</dbReference>
<name>X7FEQ5_9RHOB</name>
<sequence length="362" mass="40316">MDGTSARGIRHPFAEPPEEGAAIEVAEGVLWMRLPLPMKLDHVNVYALDDGDGWTLVDTGFHSKRGVAIWERLLDGPLAGRPVRRVIVTHHHPDHVGMAGWFQKVHDAELVSTRTAWLFARMLTLDVQDRPTEETLTFWRRCGMDPEILAQRAQERPFNFADVVHPMPLGFTRVAEGDVVRIGGRDWDVRIGNGHAPEHATFWSRDCPLVLAGDQILPSISSNIGVYATQPEADPVAEWLEACERLESCARPDHFVLGGHKLPFTGLPLRMRQLIDNHHGALARLHAHLSEPRAAGECFAPLFKRRIGPAEYGLAMVEAVAHCLNLWHEGRAERSLRDDGAWQFRALGDTHGPRQNAGGPQA</sequence>
<protein>
    <submittedName>
        <fullName evidence="3">Metallo-beta-lactamase</fullName>
    </submittedName>
</protein>
<dbReference type="AlphaFoldDB" id="X7FEQ5"/>
<dbReference type="InterPro" id="IPR036866">
    <property type="entry name" value="RibonucZ/Hydroxyglut_hydro"/>
</dbReference>
<evidence type="ECO:0000313" key="4">
    <source>
        <dbReference type="Proteomes" id="UP000023430"/>
    </source>
</evidence>
<dbReference type="InterPro" id="IPR036388">
    <property type="entry name" value="WH-like_DNA-bd_sf"/>
</dbReference>
<organism evidence="3 4">
    <name type="scientific">Roseivivax isoporae LMG 25204</name>
    <dbReference type="NCBI Taxonomy" id="1449351"/>
    <lineage>
        <taxon>Bacteria</taxon>
        <taxon>Pseudomonadati</taxon>
        <taxon>Pseudomonadota</taxon>
        <taxon>Alphaproteobacteria</taxon>
        <taxon>Rhodobacterales</taxon>
        <taxon>Roseobacteraceae</taxon>
        <taxon>Roseivivax</taxon>
    </lineage>
</organism>
<comment type="caution">
    <text evidence="3">The sequence shown here is derived from an EMBL/GenBank/DDBJ whole genome shotgun (WGS) entry which is preliminary data.</text>
</comment>
<dbReference type="GO" id="GO:0017001">
    <property type="term" value="P:antibiotic catabolic process"/>
    <property type="evidence" value="ECO:0007669"/>
    <property type="project" value="UniProtKB-ARBA"/>
</dbReference>
<evidence type="ECO:0000256" key="1">
    <source>
        <dbReference type="ARBA" id="ARBA00005250"/>
    </source>
</evidence>
<dbReference type="PANTHER" id="PTHR42951:SF4">
    <property type="entry name" value="ACYL-COENZYME A THIOESTERASE MBLAC2"/>
    <property type="match status" value="1"/>
</dbReference>
<dbReference type="InterPro" id="IPR050855">
    <property type="entry name" value="NDM-1-like"/>
</dbReference>
<reference evidence="3 4" key="1">
    <citation type="submission" date="2014-01" db="EMBL/GenBank/DDBJ databases">
        <title>Roseivivax isoporae LMG 25204 Genome Sequencing.</title>
        <authorList>
            <person name="Lai Q."/>
            <person name="Li G."/>
            <person name="Shao Z."/>
        </authorList>
    </citation>
    <scope>NUCLEOTIDE SEQUENCE [LARGE SCALE GENOMIC DNA]</scope>
    <source>
        <strain evidence="3 4">LMG 25204</strain>
    </source>
</reference>
<dbReference type="Proteomes" id="UP000023430">
    <property type="component" value="Unassembled WGS sequence"/>
</dbReference>
<accession>X7FEQ5</accession>
<proteinExistence type="inferred from homology"/>
<dbReference type="PATRIC" id="fig|1449351.3.peg.575"/>
<dbReference type="InterPro" id="IPR001279">
    <property type="entry name" value="Metallo-B-lactamas"/>
</dbReference>
<feature type="domain" description="Metallo-beta-lactamase" evidence="2">
    <location>
        <begin position="42"/>
        <end position="254"/>
    </location>
</feature>
<dbReference type="SUPFAM" id="SSF56281">
    <property type="entry name" value="Metallo-hydrolase/oxidoreductase"/>
    <property type="match status" value="1"/>
</dbReference>
<dbReference type="RefSeq" id="WP_051491761.1">
    <property type="nucleotide sequence ID" value="NZ_JAME01000003.1"/>
</dbReference>
<evidence type="ECO:0000259" key="2">
    <source>
        <dbReference type="SMART" id="SM00849"/>
    </source>
</evidence>
<dbReference type="Pfam" id="PF00753">
    <property type="entry name" value="Lactamase_B"/>
    <property type="match status" value="1"/>
</dbReference>
<dbReference type="EMBL" id="JAME01000003">
    <property type="protein sequence ID" value="ETX30516.1"/>
    <property type="molecule type" value="Genomic_DNA"/>
</dbReference>
<comment type="similarity">
    <text evidence="1">Belongs to the metallo-beta-lactamase superfamily. Class-B beta-lactamase family.</text>
</comment>